<evidence type="ECO:0000256" key="7">
    <source>
        <dbReference type="SAM" id="Phobius"/>
    </source>
</evidence>
<feature type="transmembrane region" description="Helical" evidence="7">
    <location>
        <begin position="570"/>
        <end position="587"/>
    </location>
</feature>
<name>A0ABW0LTU9_9BACL</name>
<evidence type="ECO:0000256" key="2">
    <source>
        <dbReference type="ARBA" id="ARBA00022475"/>
    </source>
</evidence>
<feature type="transmembrane region" description="Helical" evidence="7">
    <location>
        <begin position="711"/>
        <end position="730"/>
    </location>
</feature>
<keyword evidence="10" id="KW-1185">Reference proteome</keyword>
<feature type="transmembrane region" description="Helical" evidence="7">
    <location>
        <begin position="17"/>
        <end position="35"/>
    </location>
</feature>
<feature type="transmembrane region" description="Helical" evidence="7">
    <location>
        <begin position="315"/>
        <end position="341"/>
    </location>
</feature>
<feature type="domain" description="SSD" evidence="8">
    <location>
        <begin position="570"/>
        <end position="736"/>
    </location>
</feature>
<dbReference type="InterPro" id="IPR004869">
    <property type="entry name" value="MMPL_dom"/>
</dbReference>
<evidence type="ECO:0000256" key="3">
    <source>
        <dbReference type="ARBA" id="ARBA00022692"/>
    </source>
</evidence>
<feature type="transmembrane region" description="Helical" evidence="7">
    <location>
        <begin position="599"/>
        <end position="621"/>
    </location>
</feature>
<evidence type="ECO:0000259" key="8">
    <source>
        <dbReference type="PROSITE" id="PS50156"/>
    </source>
</evidence>
<dbReference type="InterPro" id="IPR000731">
    <property type="entry name" value="SSD"/>
</dbReference>
<feature type="domain" description="SSD" evidence="8">
    <location>
        <begin position="211"/>
        <end position="340"/>
    </location>
</feature>
<feature type="transmembrane region" description="Helical" evidence="7">
    <location>
        <begin position="285"/>
        <end position="309"/>
    </location>
</feature>
<proteinExistence type="predicted"/>
<dbReference type="PANTHER" id="PTHR33406">
    <property type="entry name" value="MEMBRANE PROTEIN MJ1562-RELATED"/>
    <property type="match status" value="1"/>
</dbReference>
<keyword evidence="5 7" id="KW-0472">Membrane</keyword>
<dbReference type="Proteomes" id="UP001596105">
    <property type="component" value="Unassembled WGS sequence"/>
</dbReference>
<feature type="region of interest" description="Disordered" evidence="6">
    <location>
        <begin position="752"/>
        <end position="772"/>
    </location>
</feature>
<dbReference type="RefSeq" id="WP_209750494.1">
    <property type="nucleotide sequence ID" value="NZ_JBHSMH010000030.1"/>
</dbReference>
<evidence type="ECO:0000256" key="1">
    <source>
        <dbReference type="ARBA" id="ARBA00004651"/>
    </source>
</evidence>
<protein>
    <submittedName>
        <fullName evidence="9">MMPL family transporter</fullName>
    </submittedName>
</protein>
<feature type="transmembrane region" description="Helical" evidence="7">
    <location>
        <begin position="685"/>
        <end position="705"/>
    </location>
</feature>
<dbReference type="InterPro" id="IPR050545">
    <property type="entry name" value="Mycobact_MmpL"/>
</dbReference>
<evidence type="ECO:0000256" key="5">
    <source>
        <dbReference type="ARBA" id="ARBA00023136"/>
    </source>
</evidence>
<dbReference type="SUPFAM" id="SSF82866">
    <property type="entry name" value="Multidrug efflux transporter AcrB transmembrane domain"/>
    <property type="match status" value="2"/>
</dbReference>
<feature type="transmembrane region" description="Helical" evidence="7">
    <location>
        <begin position="211"/>
        <end position="232"/>
    </location>
</feature>
<keyword evidence="4 7" id="KW-1133">Transmembrane helix</keyword>
<feature type="transmembrane region" description="Helical" evidence="7">
    <location>
        <begin position="375"/>
        <end position="394"/>
    </location>
</feature>
<feature type="transmembrane region" description="Helical" evidence="7">
    <location>
        <begin position="633"/>
        <end position="650"/>
    </location>
</feature>
<keyword evidence="2" id="KW-1003">Cell membrane</keyword>
<dbReference type="Pfam" id="PF03176">
    <property type="entry name" value="MMPL"/>
    <property type="match status" value="2"/>
</dbReference>
<evidence type="ECO:0000313" key="9">
    <source>
        <dbReference type="EMBL" id="MFC5469325.1"/>
    </source>
</evidence>
<dbReference type="PANTHER" id="PTHR33406:SF13">
    <property type="entry name" value="MEMBRANE PROTEIN YDFJ"/>
    <property type="match status" value="1"/>
</dbReference>
<dbReference type="Gene3D" id="1.20.1640.10">
    <property type="entry name" value="Multidrug efflux transporter AcrB transmembrane domain"/>
    <property type="match status" value="2"/>
</dbReference>
<evidence type="ECO:0000256" key="4">
    <source>
        <dbReference type="ARBA" id="ARBA00022989"/>
    </source>
</evidence>
<dbReference type="EMBL" id="JBHSMH010000030">
    <property type="protein sequence ID" value="MFC5469325.1"/>
    <property type="molecule type" value="Genomic_DNA"/>
</dbReference>
<evidence type="ECO:0000313" key="10">
    <source>
        <dbReference type="Proteomes" id="UP001596105"/>
    </source>
</evidence>
<gene>
    <name evidence="9" type="ORF">ACFPPD_11385</name>
</gene>
<comment type="caution">
    <text evidence="9">The sequence shown here is derived from an EMBL/GenBank/DDBJ whole genome shotgun (WGS) entry which is preliminary data.</text>
</comment>
<feature type="compositionally biased region" description="Basic and acidic residues" evidence="6">
    <location>
        <begin position="755"/>
        <end position="765"/>
    </location>
</feature>
<feature type="transmembrane region" description="Helical" evidence="7">
    <location>
        <begin position="244"/>
        <end position="264"/>
    </location>
</feature>
<reference evidence="10" key="1">
    <citation type="journal article" date="2019" name="Int. J. Syst. Evol. Microbiol.">
        <title>The Global Catalogue of Microorganisms (GCM) 10K type strain sequencing project: providing services to taxonomists for standard genome sequencing and annotation.</title>
        <authorList>
            <consortium name="The Broad Institute Genomics Platform"/>
            <consortium name="The Broad Institute Genome Sequencing Center for Infectious Disease"/>
            <person name="Wu L."/>
            <person name="Ma J."/>
        </authorList>
    </citation>
    <scope>NUCLEOTIDE SEQUENCE [LARGE SCALE GENOMIC DNA]</scope>
    <source>
        <strain evidence="10">CCUG 57113</strain>
    </source>
</reference>
<keyword evidence="3 7" id="KW-0812">Transmembrane</keyword>
<accession>A0ABW0LTU9</accession>
<evidence type="ECO:0000256" key="6">
    <source>
        <dbReference type="SAM" id="MobiDB-lite"/>
    </source>
</evidence>
<feature type="transmembrane region" description="Helical" evidence="7">
    <location>
        <begin position="184"/>
        <end position="204"/>
    </location>
</feature>
<sequence length="772" mass="82207">MHGLLNGWGKALYKGRWFVVAFWIVVALLGGAAFGKLTPLLSGGGWTVPGSQSLEAGKLLASEFEGRAESSMTLVLRDPQHAVGTPEYNGKLKQIVDRLKTEKGVSGVFSVLDSSPEIGAGLVGKDPNMSIAFVDMNLKIDFVINNVPDYQNRVVEQAKNLGVEAYLVGEAPFWGESSVQSQEGLAKAEMIVFPLIIIILLIVFRSVVATVTPLIVTIASLLSAMGIIYLVAREVELSVFVTNSAMMLGLGVGIDYSLFIVSRFKAELAKAGNTKQQAIAKTLETAGHTVFFSALTVIAALSALFIVPLDAIKAIAFGGIAVVFVAGLASLTLLPAVLVILGQRINKWSLPFLKPRETGKVSAWRRWTRAIMRRPVLITAVTVIALGAFASPALDMKLDSPDVRTLPADTPVRQGFVLMEKAFGVGAANQIAIVLHNPSGDLSSPDAIASIAGLRAELAKQEHVLAVTAPTSFLPGMEPAAVSGALQSGGAALPKDVKFMLDRYLGDERHTALLEVMLDQYGSSDTGRDVVKHLRDDVLPSFALPAGTTFHIGGETMAGIDTSKAINDSLLPALGIMLVLIFLILVLTFRSLLLPLKAIVLNLISVAATYGILVTVFALGYGSEIFDVESNGYIIHFVPMLLLALLFGLSTDYEVFLVSRVKEEYDRTGAHEESIAEGMEKTGPLITGAAVLMIAVFAGFAFSGVLPIQMLGFGMAVAIALDATVIRMMLVPVTMKLLGRASWWFPGRAATAASEKGKSSKRSDKSVPATNK</sequence>
<organism evidence="9 10">
    <name type="scientific">Cohnella suwonensis</name>
    <dbReference type="NCBI Taxonomy" id="696072"/>
    <lineage>
        <taxon>Bacteria</taxon>
        <taxon>Bacillati</taxon>
        <taxon>Bacillota</taxon>
        <taxon>Bacilli</taxon>
        <taxon>Bacillales</taxon>
        <taxon>Paenibacillaceae</taxon>
        <taxon>Cohnella</taxon>
    </lineage>
</organism>
<comment type="subcellular location">
    <subcellularLocation>
        <location evidence="1">Cell membrane</location>
        <topology evidence="1">Multi-pass membrane protein</topology>
    </subcellularLocation>
</comment>
<dbReference type="PROSITE" id="PS50156">
    <property type="entry name" value="SSD"/>
    <property type="match status" value="2"/>
</dbReference>